<evidence type="ECO:0000256" key="4">
    <source>
        <dbReference type="ARBA" id="ARBA00023002"/>
    </source>
</evidence>
<accession>A0A1Y2CTP0</accession>
<dbReference type="PANTHER" id="PTHR13789:SF309">
    <property type="entry name" value="PUTATIVE (AFU_ORTHOLOGUE AFUA_6G14510)-RELATED"/>
    <property type="match status" value="1"/>
</dbReference>
<evidence type="ECO:0000259" key="7">
    <source>
        <dbReference type="Pfam" id="PF01494"/>
    </source>
</evidence>
<dbReference type="InterPro" id="IPR036188">
    <property type="entry name" value="FAD/NAD-bd_sf"/>
</dbReference>
<evidence type="ECO:0000256" key="1">
    <source>
        <dbReference type="ARBA" id="ARBA00007992"/>
    </source>
</evidence>
<feature type="domain" description="FAD-binding" evidence="7">
    <location>
        <begin position="127"/>
        <end position="363"/>
    </location>
</feature>
<keyword evidence="2" id="KW-0285">Flavoprotein</keyword>
<comment type="caution">
    <text evidence="8">The sequence shown here is derived from an EMBL/GenBank/DDBJ whole genome shotgun (WGS) entry which is preliminary data.</text>
</comment>
<dbReference type="SUPFAM" id="SSF51905">
    <property type="entry name" value="FAD/NAD(P)-binding domain"/>
    <property type="match status" value="1"/>
</dbReference>
<keyword evidence="4" id="KW-0560">Oxidoreductase</keyword>
<evidence type="ECO:0000313" key="9">
    <source>
        <dbReference type="Proteomes" id="UP000193642"/>
    </source>
</evidence>
<dbReference type="OrthoDB" id="655030at2759"/>
<dbReference type="STRING" id="329046.A0A1Y2CTP0"/>
<reference evidence="8 9" key="1">
    <citation type="submission" date="2016-07" db="EMBL/GenBank/DDBJ databases">
        <title>Pervasive Adenine N6-methylation of Active Genes in Fungi.</title>
        <authorList>
            <consortium name="DOE Joint Genome Institute"/>
            <person name="Mondo S.J."/>
            <person name="Dannebaum R.O."/>
            <person name="Kuo R.C."/>
            <person name="Labutti K."/>
            <person name="Haridas S."/>
            <person name="Kuo A."/>
            <person name="Salamov A."/>
            <person name="Ahrendt S.R."/>
            <person name="Lipzen A."/>
            <person name="Sullivan W."/>
            <person name="Andreopoulos W.B."/>
            <person name="Clum A."/>
            <person name="Lindquist E."/>
            <person name="Daum C."/>
            <person name="Ramamoorthy G.K."/>
            <person name="Gryganskyi A."/>
            <person name="Culley D."/>
            <person name="Magnuson J.K."/>
            <person name="James T.Y."/>
            <person name="O'Malley M.A."/>
            <person name="Stajich J.E."/>
            <person name="Spatafora J.W."/>
            <person name="Visel A."/>
            <person name="Grigoriev I.V."/>
        </authorList>
    </citation>
    <scope>NUCLEOTIDE SEQUENCE [LARGE SCALE GENOMIC DNA]</scope>
    <source>
        <strain evidence="8 9">JEL800</strain>
    </source>
</reference>
<keyword evidence="3" id="KW-0274">FAD</keyword>
<dbReference type="Proteomes" id="UP000193642">
    <property type="component" value="Unassembled WGS sequence"/>
</dbReference>
<evidence type="ECO:0000256" key="3">
    <source>
        <dbReference type="ARBA" id="ARBA00022827"/>
    </source>
</evidence>
<sequence>MSTEHEDTAYNRSTSASSDLTAHREGSESSFTLGNGGESDVTLTNKRIAIIGCGLAGVVTAIALKKQGFEPTLFDKVIPPRPKPQQEPNESNYDGAVHFGEVGGGVGMDVITREIQANHPDYIPPLHVMRSDLHGALMEEAHALGIKVRTGKKIVNLEQHEDSVTVYFDDGDSITSDLVIGADGIHSVTRRLIFPDSPKPVVCGTGWLGVLQRGVAADGTLVDFDQSIGIYANPLNGTSVFQVRSGKNYATFAVTERNIATPQKVVIMRIGARLDSPNVVNCIQHAQRITRVSLYYLPDLPILHSGRVVLVGDAAHGTLPTYGQGLNQAFEDAGTIGALFSHFRGDYSQIYKVYNQVRLDRVHKINGLSQKMWNRQRHRGLGQCT</sequence>
<feature type="compositionally biased region" description="Polar residues" evidence="6">
    <location>
        <begin position="10"/>
        <end position="20"/>
    </location>
</feature>
<feature type="region of interest" description="Disordered" evidence="6">
    <location>
        <begin position="1"/>
        <end position="38"/>
    </location>
</feature>
<organism evidence="8 9">
    <name type="scientific">Rhizoclosmatium globosum</name>
    <dbReference type="NCBI Taxonomy" id="329046"/>
    <lineage>
        <taxon>Eukaryota</taxon>
        <taxon>Fungi</taxon>
        <taxon>Fungi incertae sedis</taxon>
        <taxon>Chytridiomycota</taxon>
        <taxon>Chytridiomycota incertae sedis</taxon>
        <taxon>Chytridiomycetes</taxon>
        <taxon>Chytridiales</taxon>
        <taxon>Chytriomycetaceae</taxon>
        <taxon>Rhizoclosmatium</taxon>
    </lineage>
</organism>
<dbReference type="InterPro" id="IPR050493">
    <property type="entry name" value="FAD-dep_Monooxygenase_BioMet"/>
</dbReference>
<name>A0A1Y2CTP0_9FUNG</name>
<dbReference type="PANTHER" id="PTHR13789">
    <property type="entry name" value="MONOOXYGENASE"/>
    <property type="match status" value="1"/>
</dbReference>
<proteinExistence type="inferred from homology"/>
<keyword evidence="9" id="KW-1185">Reference proteome</keyword>
<dbReference type="GO" id="GO:0004497">
    <property type="term" value="F:monooxygenase activity"/>
    <property type="evidence" value="ECO:0007669"/>
    <property type="project" value="UniProtKB-KW"/>
</dbReference>
<dbReference type="Gene3D" id="3.50.50.60">
    <property type="entry name" value="FAD/NAD(P)-binding domain"/>
    <property type="match status" value="1"/>
</dbReference>
<dbReference type="GO" id="GO:0071949">
    <property type="term" value="F:FAD binding"/>
    <property type="evidence" value="ECO:0007669"/>
    <property type="project" value="InterPro"/>
</dbReference>
<dbReference type="EMBL" id="MCGO01000007">
    <property type="protein sequence ID" value="ORY50393.1"/>
    <property type="molecule type" value="Genomic_DNA"/>
</dbReference>
<dbReference type="PRINTS" id="PR00420">
    <property type="entry name" value="RNGMNOXGNASE"/>
</dbReference>
<dbReference type="AlphaFoldDB" id="A0A1Y2CTP0"/>
<protein>
    <submittedName>
        <fullName evidence="8">FAD/NAD(P)-binding domain-containing protein</fullName>
    </submittedName>
</protein>
<evidence type="ECO:0000256" key="5">
    <source>
        <dbReference type="ARBA" id="ARBA00023033"/>
    </source>
</evidence>
<dbReference type="InterPro" id="IPR002938">
    <property type="entry name" value="FAD-bd"/>
</dbReference>
<evidence type="ECO:0000256" key="2">
    <source>
        <dbReference type="ARBA" id="ARBA00022630"/>
    </source>
</evidence>
<evidence type="ECO:0000313" key="8">
    <source>
        <dbReference type="EMBL" id="ORY50393.1"/>
    </source>
</evidence>
<evidence type="ECO:0000256" key="6">
    <source>
        <dbReference type="SAM" id="MobiDB-lite"/>
    </source>
</evidence>
<dbReference type="Pfam" id="PF01494">
    <property type="entry name" value="FAD_binding_3"/>
    <property type="match status" value="1"/>
</dbReference>
<keyword evidence="5" id="KW-0503">Monooxygenase</keyword>
<gene>
    <name evidence="8" type="ORF">BCR33DRAFT_781127</name>
</gene>
<comment type="similarity">
    <text evidence="1">Belongs to the paxM FAD-dependent monooxygenase family.</text>
</comment>